<keyword evidence="2" id="KW-1185">Reference proteome</keyword>
<sequence>MKTPTLYFQLQTAQLLGVCGYRPMLSHASFVVSGLYNHFLLSRCLSKKHSQLYSHSSMTQSP</sequence>
<dbReference type="EMBL" id="CM000762">
    <property type="protein sequence ID" value="OQU86146.1"/>
    <property type="molecule type" value="Genomic_DNA"/>
</dbReference>
<proteinExistence type="predicted"/>
<protein>
    <submittedName>
        <fullName evidence="1">Uncharacterized protein</fullName>
    </submittedName>
</protein>
<organism evidence="1 2">
    <name type="scientific">Sorghum bicolor</name>
    <name type="common">Sorghum</name>
    <name type="synonym">Sorghum vulgare</name>
    <dbReference type="NCBI Taxonomy" id="4558"/>
    <lineage>
        <taxon>Eukaryota</taxon>
        <taxon>Viridiplantae</taxon>
        <taxon>Streptophyta</taxon>
        <taxon>Embryophyta</taxon>
        <taxon>Tracheophyta</taxon>
        <taxon>Spermatophyta</taxon>
        <taxon>Magnoliopsida</taxon>
        <taxon>Liliopsida</taxon>
        <taxon>Poales</taxon>
        <taxon>Poaceae</taxon>
        <taxon>PACMAD clade</taxon>
        <taxon>Panicoideae</taxon>
        <taxon>Andropogonodae</taxon>
        <taxon>Andropogoneae</taxon>
        <taxon>Sorghinae</taxon>
        <taxon>Sorghum</taxon>
    </lineage>
</organism>
<dbReference type="Gramene" id="OQU86146">
    <property type="protein sequence ID" value="OQU86146"/>
    <property type="gene ID" value="SORBI_3003G030450"/>
</dbReference>
<accession>A0A1W0VVK4</accession>
<dbReference type="InParanoid" id="A0A1W0VVK4"/>
<evidence type="ECO:0000313" key="2">
    <source>
        <dbReference type="Proteomes" id="UP000000768"/>
    </source>
</evidence>
<name>A0A1W0VVK4_SORBI</name>
<dbReference type="AlphaFoldDB" id="A0A1W0VVK4"/>
<gene>
    <name evidence="1" type="ORF">SORBI_3003G030450</name>
</gene>
<reference evidence="2" key="2">
    <citation type="journal article" date="2018" name="Plant J.">
        <title>The Sorghum bicolor reference genome: improved assembly, gene annotations, a transcriptome atlas, and signatures of genome organization.</title>
        <authorList>
            <person name="McCormick R.F."/>
            <person name="Truong S.K."/>
            <person name="Sreedasyam A."/>
            <person name="Jenkins J."/>
            <person name="Shu S."/>
            <person name="Sims D."/>
            <person name="Kennedy M."/>
            <person name="Amirebrahimi M."/>
            <person name="Weers B.D."/>
            <person name="McKinley B."/>
            <person name="Mattison A."/>
            <person name="Morishige D.T."/>
            <person name="Grimwood J."/>
            <person name="Schmutz J."/>
            <person name="Mullet J.E."/>
        </authorList>
    </citation>
    <scope>NUCLEOTIDE SEQUENCE [LARGE SCALE GENOMIC DNA]</scope>
    <source>
        <strain evidence="2">cv. BTx623</strain>
    </source>
</reference>
<dbReference type="Proteomes" id="UP000000768">
    <property type="component" value="Chromosome 3"/>
</dbReference>
<reference evidence="1 2" key="1">
    <citation type="journal article" date="2009" name="Nature">
        <title>The Sorghum bicolor genome and the diversification of grasses.</title>
        <authorList>
            <person name="Paterson A.H."/>
            <person name="Bowers J.E."/>
            <person name="Bruggmann R."/>
            <person name="Dubchak I."/>
            <person name="Grimwood J."/>
            <person name="Gundlach H."/>
            <person name="Haberer G."/>
            <person name="Hellsten U."/>
            <person name="Mitros T."/>
            <person name="Poliakov A."/>
            <person name="Schmutz J."/>
            <person name="Spannagl M."/>
            <person name="Tang H."/>
            <person name="Wang X."/>
            <person name="Wicker T."/>
            <person name="Bharti A.K."/>
            <person name="Chapman J."/>
            <person name="Feltus F.A."/>
            <person name="Gowik U."/>
            <person name="Grigoriev I.V."/>
            <person name="Lyons E."/>
            <person name="Maher C.A."/>
            <person name="Martis M."/>
            <person name="Narechania A."/>
            <person name="Otillar R.P."/>
            <person name="Penning B.W."/>
            <person name="Salamov A.A."/>
            <person name="Wang Y."/>
            <person name="Zhang L."/>
            <person name="Carpita N.C."/>
            <person name="Freeling M."/>
            <person name="Gingle A.R."/>
            <person name="Hash C.T."/>
            <person name="Keller B."/>
            <person name="Klein P."/>
            <person name="Kresovich S."/>
            <person name="McCann M.C."/>
            <person name="Ming R."/>
            <person name="Peterson D.G."/>
            <person name="Mehboob-ur-Rahman"/>
            <person name="Ware D."/>
            <person name="Westhoff P."/>
            <person name="Mayer K.F."/>
            <person name="Messing J."/>
            <person name="Rokhsar D.S."/>
        </authorList>
    </citation>
    <scope>NUCLEOTIDE SEQUENCE [LARGE SCALE GENOMIC DNA]</scope>
    <source>
        <strain evidence="2">cv. BTx623</strain>
    </source>
</reference>
<evidence type="ECO:0000313" key="1">
    <source>
        <dbReference type="EMBL" id="OQU86146.1"/>
    </source>
</evidence>